<sequence>MCILSPPLAHCDQPFFLAGCNVFCRDLCARLSGISLPAVQVGGGLIVIATGWTLLKQRDDEKQDVQKTVQPQDSIRRAFYPLTLPLSEGPGSISAAITLGANAAHHRAYHPLTILAALIGLALIAISILLCYGFADRLARILGATGMTVITQLSAVFLVCIGVQIAWNGIKALLELMTLHIG</sequence>
<evidence type="ECO:0000256" key="3">
    <source>
        <dbReference type="ARBA" id="ARBA00022475"/>
    </source>
</evidence>
<keyword evidence="5 7" id="KW-1133">Transmembrane helix</keyword>
<dbReference type="KEGG" id="tpsc:RBB77_14960"/>
<feature type="transmembrane region" description="Helical" evidence="7">
    <location>
        <begin position="112"/>
        <end position="135"/>
    </location>
</feature>
<name>A0AAU7ZLC6_9BACT</name>
<protein>
    <recommendedName>
        <fullName evidence="7">UPF0056 membrane protein</fullName>
    </recommendedName>
</protein>
<comment type="subcellular location">
    <subcellularLocation>
        <location evidence="1 7">Cell membrane</location>
        <topology evidence="1 7">Multi-pass membrane protein</topology>
    </subcellularLocation>
</comment>
<gene>
    <name evidence="8" type="ORF">RBB77_14960</name>
</gene>
<evidence type="ECO:0000256" key="6">
    <source>
        <dbReference type="ARBA" id="ARBA00023136"/>
    </source>
</evidence>
<accession>A0AAU7ZLC6</accession>
<evidence type="ECO:0000313" key="8">
    <source>
        <dbReference type="EMBL" id="XCB31743.1"/>
    </source>
</evidence>
<feature type="transmembrane region" description="Helical" evidence="7">
    <location>
        <begin position="34"/>
        <end position="55"/>
    </location>
</feature>
<keyword evidence="6 7" id="KW-0472">Membrane</keyword>
<comment type="caution">
    <text evidence="7">Lacks conserved residue(s) required for the propagation of feature annotation.</text>
</comment>
<keyword evidence="4 7" id="KW-0812">Transmembrane</keyword>
<feature type="transmembrane region" description="Helical" evidence="7">
    <location>
        <begin position="141"/>
        <end position="167"/>
    </location>
</feature>
<dbReference type="InterPro" id="IPR002771">
    <property type="entry name" value="Multi_antbiot-R_MarC"/>
</dbReference>
<dbReference type="Pfam" id="PF01914">
    <property type="entry name" value="MarC"/>
    <property type="match status" value="1"/>
</dbReference>
<evidence type="ECO:0000256" key="5">
    <source>
        <dbReference type="ARBA" id="ARBA00022989"/>
    </source>
</evidence>
<proteinExistence type="inferred from homology"/>
<dbReference type="EMBL" id="CP132942">
    <property type="protein sequence ID" value="XCB31743.1"/>
    <property type="molecule type" value="Genomic_DNA"/>
</dbReference>
<keyword evidence="3" id="KW-1003">Cell membrane</keyword>
<dbReference type="GO" id="GO:0005886">
    <property type="term" value="C:plasma membrane"/>
    <property type="evidence" value="ECO:0007669"/>
    <property type="project" value="UniProtKB-SubCell"/>
</dbReference>
<evidence type="ECO:0000256" key="4">
    <source>
        <dbReference type="ARBA" id="ARBA00022692"/>
    </source>
</evidence>
<comment type="similarity">
    <text evidence="2 7">Belongs to the UPF0056 (MarC) family.</text>
</comment>
<organism evidence="8">
    <name type="scientific">Tunturiibacter psychrotolerans</name>
    <dbReference type="NCBI Taxonomy" id="3069686"/>
    <lineage>
        <taxon>Bacteria</taxon>
        <taxon>Pseudomonadati</taxon>
        <taxon>Acidobacteriota</taxon>
        <taxon>Terriglobia</taxon>
        <taxon>Terriglobales</taxon>
        <taxon>Acidobacteriaceae</taxon>
        <taxon>Tunturiibacter</taxon>
    </lineage>
</organism>
<reference evidence="8" key="1">
    <citation type="submission" date="2023-08" db="EMBL/GenBank/DDBJ databases">
        <authorList>
            <person name="Messyasz A."/>
            <person name="Mannisto M.K."/>
            <person name="Kerkhof L.J."/>
            <person name="Haggblom M."/>
        </authorList>
    </citation>
    <scope>NUCLEOTIDE SEQUENCE</scope>
    <source>
        <strain evidence="8">X5P6</strain>
    </source>
</reference>
<evidence type="ECO:0000256" key="2">
    <source>
        <dbReference type="ARBA" id="ARBA00009784"/>
    </source>
</evidence>
<evidence type="ECO:0000256" key="7">
    <source>
        <dbReference type="RuleBase" id="RU362048"/>
    </source>
</evidence>
<dbReference type="AlphaFoldDB" id="A0AAU7ZLC6"/>
<dbReference type="PANTHER" id="PTHR33508">
    <property type="entry name" value="UPF0056 MEMBRANE PROTEIN YHCE"/>
    <property type="match status" value="1"/>
</dbReference>
<reference evidence="8" key="2">
    <citation type="journal article" date="2024" name="Environ. Microbiol.">
        <title>Genome analysis and description of Tunturibacter gen. nov. expands the diversity of Terriglobia in tundra soils.</title>
        <authorList>
            <person name="Messyasz A."/>
            <person name="Mannisto M.K."/>
            <person name="Kerkhof L.J."/>
            <person name="Haggblom M.M."/>
        </authorList>
    </citation>
    <scope>NUCLEOTIDE SEQUENCE</scope>
    <source>
        <strain evidence="8">X5P6</strain>
    </source>
</reference>
<dbReference type="RefSeq" id="WP_353062587.1">
    <property type="nucleotide sequence ID" value="NZ_CP132942.1"/>
</dbReference>
<dbReference type="PANTHER" id="PTHR33508:SF1">
    <property type="entry name" value="UPF0056 MEMBRANE PROTEIN YHCE"/>
    <property type="match status" value="1"/>
</dbReference>
<evidence type="ECO:0000256" key="1">
    <source>
        <dbReference type="ARBA" id="ARBA00004651"/>
    </source>
</evidence>